<evidence type="ECO:0000256" key="1">
    <source>
        <dbReference type="ARBA" id="ARBA00008791"/>
    </source>
</evidence>
<dbReference type="PANTHER" id="PTHR46268">
    <property type="entry name" value="STRESS RESPONSE PROTEIN NHAX"/>
    <property type="match status" value="1"/>
</dbReference>
<dbReference type="SUPFAM" id="SSF52402">
    <property type="entry name" value="Adenine nucleotide alpha hydrolases-like"/>
    <property type="match status" value="2"/>
</dbReference>
<feature type="domain" description="UspA" evidence="2">
    <location>
        <begin position="151"/>
        <end position="271"/>
    </location>
</feature>
<keyword evidence="4" id="KW-1185">Reference proteome</keyword>
<gene>
    <name evidence="3" type="ORF">QWY31_03030</name>
</gene>
<sequence>MKTLLVPTDFSANSYNACKLARTLAGSTGAEIHLLHVVYTPADWELMTDEMKSHYPESQKKVSDAEAKLKELSQDVLFTGVDIKSSLAYGAPIDSINRYLSKQEVDLVVVGSHGSASKADLFIGSNTQKVMRNTHVPVIAVKGNYELPEVNKILFASNFGADAHAPFQRIRKIAQALSAELELLYVNTPHEFKNSEDIEAILDAFIDANKAKGEVKVSVRNNKDVAQGILTHCQNIKADMAALVTHRKASSAHYLMGVTEHLVFKAPFPVISINVS</sequence>
<dbReference type="InterPro" id="IPR014729">
    <property type="entry name" value="Rossmann-like_a/b/a_fold"/>
</dbReference>
<comment type="similarity">
    <text evidence="1">Belongs to the universal stress protein A family.</text>
</comment>
<dbReference type="InterPro" id="IPR006016">
    <property type="entry name" value="UspA"/>
</dbReference>
<dbReference type="InterPro" id="IPR006015">
    <property type="entry name" value="Universal_stress_UspA"/>
</dbReference>
<accession>A0ABT8F2J2</accession>
<dbReference type="EMBL" id="JAUHJS010000002">
    <property type="protein sequence ID" value="MDN4164456.1"/>
    <property type="molecule type" value="Genomic_DNA"/>
</dbReference>
<dbReference type="Gene3D" id="3.40.50.620">
    <property type="entry name" value="HUPs"/>
    <property type="match status" value="2"/>
</dbReference>
<dbReference type="CDD" id="cd00293">
    <property type="entry name" value="USP-like"/>
    <property type="match status" value="2"/>
</dbReference>
<dbReference type="Proteomes" id="UP001168552">
    <property type="component" value="Unassembled WGS sequence"/>
</dbReference>
<proteinExistence type="inferred from homology"/>
<dbReference type="Pfam" id="PF00582">
    <property type="entry name" value="Usp"/>
    <property type="match status" value="2"/>
</dbReference>
<evidence type="ECO:0000259" key="2">
    <source>
        <dbReference type="Pfam" id="PF00582"/>
    </source>
</evidence>
<comment type="caution">
    <text evidence="3">The sequence shown here is derived from an EMBL/GenBank/DDBJ whole genome shotgun (WGS) entry which is preliminary data.</text>
</comment>
<dbReference type="RefSeq" id="WP_320002985.1">
    <property type="nucleotide sequence ID" value="NZ_JAUHJS010000002.1"/>
</dbReference>
<organism evidence="3 4">
    <name type="scientific">Shiella aurantiaca</name>
    <dbReference type="NCBI Taxonomy" id="3058365"/>
    <lineage>
        <taxon>Bacteria</taxon>
        <taxon>Pseudomonadati</taxon>
        <taxon>Bacteroidota</taxon>
        <taxon>Cytophagia</taxon>
        <taxon>Cytophagales</taxon>
        <taxon>Shiellaceae</taxon>
        <taxon>Shiella</taxon>
    </lineage>
</organism>
<reference evidence="3" key="1">
    <citation type="submission" date="2023-06" db="EMBL/GenBank/DDBJ databases">
        <title>Cytophagales bacterium Strain LB-30, isolated from soil.</title>
        <authorList>
            <person name="Liu B."/>
        </authorList>
    </citation>
    <scope>NUCLEOTIDE SEQUENCE</scope>
    <source>
        <strain evidence="3">LB-30</strain>
    </source>
</reference>
<dbReference type="PANTHER" id="PTHR46268:SF6">
    <property type="entry name" value="UNIVERSAL STRESS PROTEIN UP12"/>
    <property type="match status" value="1"/>
</dbReference>
<protein>
    <submittedName>
        <fullName evidence="3">Universal stress protein</fullName>
    </submittedName>
</protein>
<dbReference type="PRINTS" id="PR01438">
    <property type="entry name" value="UNVRSLSTRESS"/>
</dbReference>
<evidence type="ECO:0000313" key="3">
    <source>
        <dbReference type="EMBL" id="MDN4164456.1"/>
    </source>
</evidence>
<feature type="domain" description="UspA" evidence="2">
    <location>
        <begin position="1"/>
        <end position="142"/>
    </location>
</feature>
<evidence type="ECO:0000313" key="4">
    <source>
        <dbReference type="Proteomes" id="UP001168552"/>
    </source>
</evidence>
<name>A0ABT8F2J2_9BACT</name>